<dbReference type="AlphaFoldDB" id="A0A388MCZ4"/>
<evidence type="ECO:0000313" key="2">
    <source>
        <dbReference type="Proteomes" id="UP000265515"/>
    </source>
</evidence>
<keyword evidence="2" id="KW-1185">Reference proteome</keyword>
<dbReference type="EMBL" id="BFEA01001043">
    <property type="protein sequence ID" value="GBG92365.1"/>
    <property type="molecule type" value="Genomic_DNA"/>
</dbReference>
<dbReference type="Proteomes" id="UP000265515">
    <property type="component" value="Unassembled WGS sequence"/>
</dbReference>
<comment type="caution">
    <text evidence="1">The sequence shown here is derived from an EMBL/GenBank/DDBJ whole genome shotgun (WGS) entry which is preliminary data.</text>
</comment>
<accession>A0A388MCZ4</accession>
<protein>
    <recommendedName>
        <fullName evidence="3">Reverse transcriptase domain-containing protein</fullName>
    </recommendedName>
</protein>
<sequence>MSADPIFRVTFDDRIKVAEVRKIFNDLLMQGELPSCFLNRTWKKIRFVWVKNPSVSKILHNQRAFAARDVLTCKCAGLPFPRSEGHVRVRVSELEGIHPLLRNANNVPQVDREDRLGLLQQELVSGFQQWSNWKGKPPEISREMLSRCITDRGAGAKETLLTRHVEDLKARLEGLVLTPLDRNPGETVAMCPVVYFNAMMSSFVLNPGYRVVEVPVGQVYREIREDFASRGLTKFVRWDRTGEFGSAYLLPKHKDLDRFRPICPTYREPMVRTGKVVSCGLNFLLKSLPKKWHFNLISVTDLAGRLEKVNNKLLKQDGDFSVSTLSFDIKEMFSRLPHSEIRKALTWLLDYHMSKGRSMVRVNTRGKGASFGVTTGADHCRCLNFVDMRDFVCLELEHTYTFATNVLLNQVVGIPMGKTTSPPLACILCAFAEFLLLQNLGSDSRFIDGTRLMDDVLLNISAKDDRKKLRLLEAFDACYPAALTLKRTDDDSGHCDFLGCVVRTKQRYPYLSCVQMSKNEDIIWTDGPPGQSFLSWGCKKQKSAAICSCLHRIDRNTTVRSEILRRVHGLKQELFKKDFPADFFMKVLKRFAFRRDEIWMFTVKLLED</sequence>
<dbReference type="Gramene" id="GBG92365">
    <property type="protein sequence ID" value="GBG92365"/>
    <property type="gene ID" value="CBR_g55246"/>
</dbReference>
<gene>
    <name evidence="1" type="ORF">CBR_g55246</name>
</gene>
<name>A0A388MCZ4_CHABU</name>
<organism evidence="1 2">
    <name type="scientific">Chara braunii</name>
    <name type="common">Braun's stonewort</name>
    <dbReference type="NCBI Taxonomy" id="69332"/>
    <lineage>
        <taxon>Eukaryota</taxon>
        <taxon>Viridiplantae</taxon>
        <taxon>Streptophyta</taxon>
        <taxon>Charophyceae</taxon>
        <taxon>Charales</taxon>
        <taxon>Characeae</taxon>
        <taxon>Chara</taxon>
    </lineage>
</organism>
<proteinExistence type="predicted"/>
<evidence type="ECO:0008006" key="3">
    <source>
        <dbReference type="Google" id="ProtNLM"/>
    </source>
</evidence>
<reference evidence="1 2" key="1">
    <citation type="journal article" date="2018" name="Cell">
        <title>The Chara Genome: Secondary Complexity and Implications for Plant Terrestrialization.</title>
        <authorList>
            <person name="Nishiyama T."/>
            <person name="Sakayama H."/>
            <person name="Vries J.D."/>
            <person name="Buschmann H."/>
            <person name="Saint-Marcoux D."/>
            <person name="Ullrich K.K."/>
            <person name="Haas F.B."/>
            <person name="Vanderstraeten L."/>
            <person name="Becker D."/>
            <person name="Lang D."/>
            <person name="Vosolsobe S."/>
            <person name="Rombauts S."/>
            <person name="Wilhelmsson P.K.I."/>
            <person name="Janitza P."/>
            <person name="Kern R."/>
            <person name="Heyl A."/>
            <person name="Rumpler F."/>
            <person name="Villalobos L.I.A.C."/>
            <person name="Clay J.M."/>
            <person name="Skokan R."/>
            <person name="Toyoda A."/>
            <person name="Suzuki Y."/>
            <person name="Kagoshima H."/>
            <person name="Schijlen E."/>
            <person name="Tajeshwar N."/>
            <person name="Catarino B."/>
            <person name="Hetherington A.J."/>
            <person name="Saltykova A."/>
            <person name="Bonnot C."/>
            <person name="Breuninger H."/>
            <person name="Symeonidi A."/>
            <person name="Radhakrishnan G.V."/>
            <person name="Van Nieuwerburgh F."/>
            <person name="Deforce D."/>
            <person name="Chang C."/>
            <person name="Karol K.G."/>
            <person name="Hedrich R."/>
            <person name="Ulvskov P."/>
            <person name="Glockner G."/>
            <person name="Delwiche C.F."/>
            <person name="Petrasek J."/>
            <person name="Van de Peer Y."/>
            <person name="Friml J."/>
            <person name="Beilby M."/>
            <person name="Dolan L."/>
            <person name="Kohara Y."/>
            <person name="Sugano S."/>
            <person name="Fujiyama A."/>
            <person name="Delaux P.-M."/>
            <person name="Quint M."/>
            <person name="TheiBen G."/>
            <person name="Hagemann M."/>
            <person name="Harholt J."/>
            <person name="Dunand C."/>
            <person name="Zachgo S."/>
            <person name="Langdale J."/>
            <person name="Maumus F."/>
            <person name="Straeten D.V.D."/>
            <person name="Gould S.B."/>
            <person name="Rensing S.A."/>
        </authorList>
    </citation>
    <scope>NUCLEOTIDE SEQUENCE [LARGE SCALE GENOMIC DNA]</scope>
    <source>
        <strain evidence="1 2">S276</strain>
    </source>
</reference>
<evidence type="ECO:0000313" key="1">
    <source>
        <dbReference type="EMBL" id="GBG92365.1"/>
    </source>
</evidence>